<evidence type="ECO:0008006" key="3">
    <source>
        <dbReference type="Google" id="ProtNLM"/>
    </source>
</evidence>
<dbReference type="CDD" id="cd22641">
    <property type="entry name" value="C24-like"/>
    <property type="match status" value="1"/>
</dbReference>
<keyword evidence="1" id="KW-0812">Transmembrane</keyword>
<reference evidence="2" key="1">
    <citation type="journal article" date="2020" name="Nature">
        <title>Giant virus diversity and host interactions through global metagenomics.</title>
        <authorList>
            <person name="Schulz F."/>
            <person name="Roux S."/>
            <person name="Paez-Espino D."/>
            <person name="Jungbluth S."/>
            <person name="Walsh D.A."/>
            <person name="Denef V.J."/>
            <person name="McMahon K.D."/>
            <person name="Konstantinidis K.T."/>
            <person name="Eloe-Fadrosh E.A."/>
            <person name="Kyrpides N.C."/>
            <person name="Woyke T."/>
        </authorList>
    </citation>
    <scope>NUCLEOTIDE SEQUENCE</scope>
    <source>
        <strain evidence="2">GVMAG-M-3300024302-11</strain>
    </source>
</reference>
<keyword evidence="1" id="KW-1133">Transmembrane helix</keyword>
<dbReference type="SUPFAM" id="SSF88874">
    <property type="entry name" value="Receptor-binding domain of short tail fibre protein gp12"/>
    <property type="match status" value="1"/>
</dbReference>
<name>A0A6C0IUZ8_9ZZZZ</name>
<evidence type="ECO:0000313" key="2">
    <source>
        <dbReference type="EMBL" id="QHT96216.1"/>
    </source>
</evidence>
<organism evidence="2">
    <name type="scientific">viral metagenome</name>
    <dbReference type="NCBI Taxonomy" id="1070528"/>
    <lineage>
        <taxon>unclassified sequences</taxon>
        <taxon>metagenomes</taxon>
        <taxon>organismal metagenomes</taxon>
    </lineage>
</organism>
<protein>
    <recommendedName>
        <fullName evidence="3">Phage tail collar domain-containing protein</fullName>
    </recommendedName>
</protein>
<evidence type="ECO:0000256" key="1">
    <source>
        <dbReference type="SAM" id="Phobius"/>
    </source>
</evidence>
<accession>A0A6C0IUZ8</accession>
<dbReference type="EMBL" id="MN740254">
    <property type="protein sequence ID" value="QHT96216.1"/>
    <property type="molecule type" value="Genomic_DNA"/>
</dbReference>
<sequence length="250" mass="28495">MNLQIRYYIIVVLFLTLIYLKYENFCDKKKIEMMSNTDTIINQLDKKYGNDIQSIRKLSQIVLKLQGKDNQDKKNTLTIPYNVRIEGNLTLEGTLAYLPKGSIIEFTGKVAPIGWNICDGTKDGKIDKSIPDLRERFIVGYKSKSEYNKIGNTGGTNVQKITIDNIPSHSHTIKIDGEHTHNISLGRYKDRRGSINNPWKGNSRRTINGGTEYTKYAGNHSHGGNVVKTGDNTPYDNRPPYYVLMYIIKK</sequence>
<keyword evidence="1" id="KW-0472">Membrane</keyword>
<feature type="transmembrane region" description="Helical" evidence="1">
    <location>
        <begin position="6"/>
        <end position="22"/>
    </location>
</feature>
<proteinExistence type="predicted"/>
<dbReference type="AlphaFoldDB" id="A0A6C0IUZ8"/>